<dbReference type="RefSeq" id="WP_132370466.1">
    <property type="nucleotide sequence ID" value="NZ_SMAN01000001.1"/>
</dbReference>
<keyword evidence="3" id="KW-1185">Reference proteome</keyword>
<keyword evidence="1" id="KW-1133">Transmembrane helix</keyword>
<dbReference type="Pfam" id="PF06691">
    <property type="entry name" value="DUF1189"/>
    <property type="match status" value="1"/>
</dbReference>
<sequence>MKWNIFQQFLFSFYHFKNVSAFRYQKIGRSIGYVFFMMLIATLPLLVISSIQTNSALQSVNIEKIIDAPDFFIEGGVLKIDQQEPYSSSDQTLIVTDQELEEGSNFSEGVVFSQREILFISNEKIILEFPYALIGLHQASKDQIIDTIQTIQSLKWFILIIFFAMNYLFVTGFKFIEISLLAVIGLIFKNKLKKNVKYLQIWTLSAYAATIPSIVIAWLEYLSVSIPYAGLLFWAAGGMILYRTISFIPSPKTVS</sequence>
<organism evidence="2 3">
    <name type="scientific">Melghiribacillus thermohalophilus</name>
    <dbReference type="NCBI Taxonomy" id="1324956"/>
    <lineage>
        <taxon>Bacteria</taxon>
        <taxon>Bacillati</taxon>
        <taxon>Bacillota</taxon>
        <taxon>Bacilli</taxon>
        <taxon>Bacillales</taxon>
        <taxon>Bacillaceae</taxon>
        <taxon>Melghiribacillus</taxon>
    </lineage>
</organism>
<feature type="transmembrane region" description="Helical" evidence="1">
    <location>
        <begin position="31"/>
        <end position="51"/>
    </location>
</feature>
<name>A0A4R3NE98_9BACI</name>
<feature type="transmembrane region" description="Helical" evidence="1">
    <location>
        <begin position="199"/>
        <end position="219"/>
    </location>
</feature>
<dbReference type="OrthoDB" id="1903376at2"/>
<feature type="transmembrane region" description="Helical" evidence="1">
    <location>
        <begin position="156"/>
        <end position="187"/>
    </location>
</feature>
<comment type="caution">
    <text evidence="2">The sequence shown here is derived from an EMBL/GenBank/DDBJ whole genome shotgun (WGS) entry which is preliminary data.</text>
</comment>
<gene>
    <name evidence="2" type="ORF">EDD68_101351</name>
</gene>
<evidence type="ECO:0000313" key="3">
    <source>
        <dbReference type="Proteomes" id="UP000294650"/>
    </source>
</evidence>
<keyword evidence="1" id="KW-0812">Transmembrane</keyword>
<accession>A0A4R3NE98</accession>
<protein>
    <submittedName>
        <fullName evidence="2">Uncharacterized protein DUF1189</fullName>
    </submittedName>
</protein>
<dbReference type="InterPro" id="IPR009574">
    <property type="entry name" value="DUF1189"/>
</dbReference>
<proteinExistence type="predicted"/>
<evidence type="ECO:0000313" key="2">
    <source>
        <dbReference type="EMBL" id="TCT26985.1"/>
    </source>
</evidence>
<evidence type="ECO:0000256" key="1">
    <source>
        <dbReference type="SAM" id="Phobius"/>
    </source>
</evidence>
<reference evidence="2 3" key="1">
    <citation type="submission" date="2019-03" db="EMBL/GenBank/DDBJ databases">
        <title>Genomic Encyclopedia of Type Strains, Phase IV (KMG-IV): sequencing the most valuable type-strain genomes for metagenomic binning, comparative biology and taxonomic classification.</title>
        <authorList>
            <person name="Goeker M."/>
        </authorList>
    </citation>
    <scope>NUCLEOTIDE SEQUENCE [LARGE SCALE GENOMIC DNA]</scope>
    <source>
        <strain evidence="2 3">DSM 25894</strain>
    </source>
</reference>
<dbReference type="Proteomes" id="UP000294650">
    <property type="component" value="Unassembled WGS sequence"/>
</dbReference>
<feature type="transmembrane region" description="Helical" evidence="1">
    <location>
        <begin position="225"/>
        <end position="242"/>
    </location>
</feature>
<keyword evidence="1" id="KW-0472">Membrane</keyword>
<dbReference type="EMBL" id="SMAN01000001">
    <property type="protein sequence ID" value="TCT26985.1"/>
    <property type="molecule type" value="Genomic_DNA"/>
</dbReference>
<dbReference type="AlphaFoldDB" id="A0A4R3NE98"/>